<evidence type="ECO:0000256" key="1">
    <source>
        <dbReference type="ARBA" id="ARBA00001946"/>
    </source>
</evidence>
<dbReference type="InterPro" id="IPR011206">
    <property type="entry name" value="Citrate_lyase_beta/mcl1/mcl2"/>
</dbReference>
<dbReference type="SUPFAM" id="SSF51621">
    <property type="entry name" value="Phosphoenolpyruvate/pyruvate domain"/>
    <property type="match status" value="1"/>
</dbReference>
<accession>A0ABV0BEW3</accession>
<keyword evidence="3" id="KW-0479">Metal-binding</keyword>
<dbReference type="RefSeq" id="WP_346335474.1">
    <property type="nucleotide sequence ID" value="NZ_JBBYXI010000001.1"/>
</dbReference>
<keyword evidence="4" id="KW-0460">Magnesium</keyword>
<dbReference type="InterPro" id="IPR040442">
    <property type="entry name" value="Pyrv_kinase-like_dom_sf"/>
</dbReference>
<gene>
    <name evidence="6" type="ORF">WJT86_00190</name>
</gene>
<dbReference type="PANTHER" id="PTHR32308:SF0">
    <property type="entry name" value="HPCH_HPAI ALDOLASE_CITRATE LYASE DOMAIN-CONTAINING PROTEIN"/>
    <property type="match status" value="1"/>
</dbReference>
<comment type="similarity">
    <text evidence="2">Belongs to the HpcH/HpaI aldolase family.</text>
</comment>
<evidence type="ECO:0000313" key="6">
    <source>
        <dbReference type="EMBL" id="MEN3929474.1"/>
    </source>
</evidence>
<dbReference type="Gene3D" id="3.20.20.60">
    <property type="entry name" value="Phosphoenolpyruvate-binding domains"/>
    <property type="match status" value="1"/>
</dbReference>
<dbReference type="EMBL" id="JBBYXI010000001">
    <property type="protein sequence ID" value="MEN3929474.1"/>
    <property type="molecule type" value="Genomic_DNA"/>
</dbReference>
<evidence type="ECO:0000256" key="2">
    <source>
        <dbReference type="ARBA" id="ARBA00005568"/>
    </source>
</evidence>
<protein>
    <submittedName>
        <fullName evidence="6">CoA ester lyase</fullName>
    </submittedName>
</protein>
<reference evidence="6 7" key="1">
    <citation type="submission" date="2024-04" db="EMBL/GenBank/DDBJ databases">
        <title>A novel species isolated from cricket.</title>
        <authorList>
            <person name="Wang H.-C."/>
        </authorList>
    </citation>
    <scope>NUCLEOTIDE SEQUENCE [LARGE SCALE GENOMIC DNA]</scope>
    <source>
        <strain evidence="6 7">WL0021</strain>
    </source>
</reference>
<dbReference type="InterPro" id="IPR005000">
    <property type="entry name" value="Aldolase/citrate-lyase_domain"/>
</dbReference>
<dbReference type="InterPro" id="IPR015813">
    <property type="entry name" value="Pyrv/PenolPyrv_kinase-like_dom"/>
</dbReference>
<dbReference type="Proteomes" id="UP001418637">
    <property type="component" value="Unassembled WGS sequence"/>
</dbReference>
<keyword evidence="6" id="KW-0456">Lyase</keyword>
<sequence length="288" mass="31317">MRSFLFVPGDSLHKFTKARSGHADALILDLEDAVALDNKEAARKIVCEMLQTERNDQKLFVRVNALETEMTFADLAAVMPLKPDGIVLPKADGADSIARLSYYLEPLEMAHNIPVGETKVIAIATESASAIFGLESYRRADKRLWGLMWGAEDLAASLGATTNNIDGIHTEPFRLARNLCLMAAAAAEVVAIDTICPVIKDLSVVTAEAVAARRDGFAAKAVIHPSHIDVVNDTFTPAPEEIEWAEMVLAAFAANPQAGVVTVNGRMIDKPHERAARKIIDMMKQNRS</sequence>
<proteinExistence type="inferred from homology"/>
<evidence type="ECO:0000256" key="4">
    <source>
        <dbReference type="ARBA" id="ARBA00022842"/>
    </source>
</evidence>
<dbReference type="PANTHER" id="PTHR32308">
    <property type="entry name" value="LYASE BETA SUBUNIT, PUTATIVE (AFU_ORTHOLOGUE AFUA_4G13030)-RELATED"/>
    <property type="match status" value="1"/>
</dbReference>
<comment type="cofactor">
    <cofactor evidence="1">
        <name>Mg(2+)</name>
        <dbReference type="ChEBI" id="CHEBI:18420"/>
    </cofactor>
</comment>
<name>A0ABV0BEW3_9HYPH</name>
<evidence type="ECO:0000313" key="7">
    <source>
        <dbReference type="Proteomes" id="UP001418637"/>
    </source>
</evidence>
<dbReference type="GO" id="GO:0016829">
    <property type="term" value="F:lyase activity"/>
    <property type="evidence" value="ECO:0007669"/>
    <property type="project" value="UniProtKB-KW"/>
</dbReference>
<dbReference type="PIRSF" id="PIRSF015582">
    <property type="entry name" value="Cit_lyase_B"/>
    <property type="match status" value="1"/>
</dbReference>
<feature type="domain" description="HpcH/HpaI aldolase/citrate lyase" evidence="5">
    <location>
        <begin position="2"/>
        <end position="225"/>
    </location>
</feature>
<keyword evidence="7" id="KW-1185">Reference proteome</keyword>
<organism evidence="6 7">
    <name type="scientific">Hohaiivirga grylli</name>
    <dbReference type="NCBI Taxonomy" id="3133970"/>
    <lineage>
        <taxon>Bacteria</taxon>
        <taxon>Pseudomonadati</taxon>
        <taxon>Pseudomonadota</taxon>
        <taxon>Alphaproteobacteria</taxon>
        <taxon>Hyphomicrobiales</taxon>
        <taxon>Methylobacteriaceae</taxon>
        <taxon>Hohaiivirga</taxon>
    </lineage>
</organism>
<evidence type="ECO:0000259" key="5">
    <source>
        <dbReference type="Pfam" id="PF03328"/>
    </source>
</evidence>
<dbReference type="Pfam" id="PF03328">
    <property type="entry name" value="HpcH_HpaI"/>
    <property type="match status" value="1"/>
</dbReference>
<evidence type="ECO:0000256" key="3">
    <source>
        <dbReference type="ARBA" id="ARBA00022723"/>
    </source>
</evidence>
<comment type="caution">
    <text evidence="6">The sequence shown here is derived from an EMBL/GenBank/DDBJ whole genome shotgun (WGS) entry which is preliminary data.</text>
</comment>